<evidence type="ECO:0000313" key="3">
    <source>
        <dbReference type="Proteomes" id="UP000799536"/>
    </source>
</evidence>
<feature type="compositionally biased region" description="Polar residues" evidence="1">
    <location>
        <begin position="19"/>
        <end position="48"/>
    </location>
</feature>
<accession>A0A9P4MVZ4</accession>
<comment type="caution">
    <text evidence="2">The sequence shown here is derived from an EMBL/GenBank/DDBJ whole genome shotgun (WGS) entry which is preliminary data.</text>
</comment>
<name>A0A9P4MVZ4_9PLEO</name>
<feature type="compositionally biased region" description="Basic and acidic residues" evidence="1">
    <location>
        <begin position="107"/>
        <end position="116"/>
    </location>
</feature>
<sequence>MEGQQARAGGVRRERTRAETSSIQQHPAAPGSTQQHLAAPSSTQQQVQERGRALRVTSASLLSNPNLEPSSSLQTVGCRTARCTPHASVTNYRWTEREDPPLTPEHTTARASERAVESNLNTLAPLMEEQRGIMGAGGAGGAGGADDASGECGQRLSLLPPKPNEHSPESLPLFFHTEPTETTRTSKPYSQANAIDEAGPWEAAANAVWKQHCF</sequence>
<dbReference type="Proteomes" id="UP000799536">
    <property type="component" value="Unassembled WGS sequence"/>
</dbReference>
<evidence type="ECO:0000313" key="2">
    <source>
        <dbReference type="EMBL" id="KAF2205221.1"/>
    </source>
</evidence>
<gene>
    <name evidence="2" type="ORF">GQ43DRAFT_428303</name>
</gene>
<reference evidence="2" key="1">
    <citation type="journal article" date="2020" name="Stud. Mycol.">
        <title>101 Dothideomycetes genomes: a test case for predicting lifestyles and emergence of pathogens.</title>
        <authorList>
            <person name="Haridas S."/>
            <person name="Albert R."/>
            <person name="Binder M."/>
            <person name="Bloem J."/>
            <person name="Labutti K."/>
            <person name="Salamov A."/>
            <person name="Andreopoulos B."/>
            <person name="Baker S."/>
            <person name="Barry K."/>
            <person name="Bills G."/>
            <person name="Bluhm B."/>
            <person name="Cannon C."/>
            <person name="Castanera R."/>
            <person name="Culley D."/>
            <person name="Daum C."/>
            <person name="Ezra D."/>
            <person name="Gonzalez J."/>
            <person name="Henrissat B."/>
            <person name="Kuo A."/>
            <person name="Liang C."/>
            <person name="Lipzen A."/>
            <person name="Lutzoni F."/>
            <person name="Magnuson J."/>
            <person name="Mondo S."/>
            <person name="Nolan M."/>
            <person name="Ohm R."/>
            <person name="Pangilinan J."/>
            <person name="Park H.-J."/>
            <person name="Ramirez L."/>
            <person name="Alfaro M."/>
            <person name="Sun H."/>
            <person name="Tritt A."/>
            <person name="Yoshinaga Y."/>
            <person name="Zwiers L.-H."/>
            <person name="Turgeon B."/>
            <person name="Goodwin S."/>
            <person name="Spatafora J."/>
            <person name="Crous P."/>
            <person name="Grigoriev I."/>
        </authorList>
    </citation>
    <scope>NUCLEOTIDE SEQUENCE</scope>
    <source>
        <strain evidence="2">ATCC 74209</strain>
    </source>
</reference>
<organism evidence="2 3">
    <name type="scientific">Delitschia confertaspora ATCC 74209</name>
    <dbReference type="NCBI Taxonomy" id="1513339"/>
    <lineage>
        <taxon>Eukaryota</taxon>
        <taxon>Fungi</taxon>
        <taxon>Dikarya</taxon>
        <taxon>Ascomycota</taxon>
        <taxon>Pezizomycotina</taxon>
        <taxon>Dothideomycetes</taxon>
        <taxon>Pleosporomycetidae</taxon>
        <taxon>Pleosporales</taxon>
        <taxon>Delitschiaceae</taxon>
        <taxon>Delitschia</taxon>
    </lineage>
</organism>
<feature type="region of interest" description="Disordered" evidence="1">
    <location>
        <begin position="133"/>
        <end position="173"/>
    </location>
</feature>
<keyword evidence="3" id="KW-1185">Reference proteome</keyword>
<feature type="region of interest" description="Disordered" evidence="1">
    <location>
        <begin position="96"/>
        <end position="116"/>
    </location>
</feature>
<feature type="compositionally biased region" description="Gly residues" evidence="1">
    <location>
        <begin position="134"/>
        <end position="144"/>
    </location>
</feature>
<dbReference type="EMBL" id="ML993860">
    <property type="protein sequence ID" value="KAF2205221.1"/>
    <property type="molecule type" value="Genomic_DNA"/>
</dbReference>
<dbReference type="AlphaFoldDB" id="A0A9P4MVZ4"/>
<feature type="compositionally biased region" description="Low complexity" evidence="1">
    <location>
        <begin position="58"/>
        <end position="73"/>
    </location>
</feature>
<evidence type="ECO:0000256" key="1">
    <source>
        <dbReference type="SAM" id="MobiDB-lite"/>
    </source>
</evidence>
<protein>
    <submittedName>
        <fullName evidence="2">Uncharacterized protein</fullName>
    </submittedName>
</protein>
<proteinExistence type="predicted"/>
<feature type="region of interest" description="Disordered" evidence="1">
    <location>
        <begin position="1"/>
        <end position="73"/>
    </location>
</feature>